<proteinExistence type="predicted"/>
<keyword evidence="2" id="KW-0732">Signal</keyword>
<evidence type="ECO:0000256" key="1">
    <source>
        <dbReference type="SAM" id="MobiDB-lite"/>
    </source>
</evidence>
<evidence type="ECO:0000313" key="4">
    <source>
        <dbReference type="EMBL" id="AUR52723.1"/>
    </source>
</evidence>
<feature type="domain" description="Surface-adhesin protein E-like" evidence="3">
    <location>
        <begin position="52"/>
        <end position="161"/>
    </location>
</feature>
<dbReference type="EMBL" id="CP024847">
    <property type="protein sequence ID" value="AUR52723.1"/>
    <property type="molecule type" value="Genomic_DNA"/>
</dbReference>
<feature type="signal peptide" evidence="2">
    <location>
        <begin position="1"/>
        <end position="23"/>
    </location>
</feature>
<dbReference type="Proteomes" id="UP000236655">
    <property type="component" value="Chromosome"/>
</dbReference>
<dbReference type="InterPro" id="IPR031939">
    <property type="entry name" value="Adhesin_E-like"/>
</dbReference>
<dbReference type="KEGG" id="nba:CUN60_10580"/>
<feature type="chain" id="PRO_5014389778" description="Surface-adhesin protein E-like domain-containing protein" evidence="2">
    <location>
        <begin position="24"/>
        <end position="169"/>
    </location>
</feature>
<protein>
    <recommendedName>
        <fullName evidence="3">Surface-adhesin protein E-like domain-containing protein</fullName>
    </recommendedName>
</protein>
<dbReference type="PROSITE" id="PS51257">
    <property type="entry name" value="PROKAR_LIPOPROTEIN"/>
    <property type="match status" value="1"/>
</dbReference>
<sequence>MKQIYTISILISLMLGLSSCATKSSSKSYKGKKSSVPKVPAKQIPGGTTDNWRYLGTSQDGQIAVEVSESSITKTDNKVKFQDRKTITNSPPKTSSGALGNYKYSLSWWNMDCATKQYYIANTAIYDDFGKLIKIYSFNSTQPINISSGSIAELQYNYVCQDKNRQIGY</sequence>
<keyword evidence="5" id="KW-1185">Reference proteome</keyword>
<dbReference type="AlphaFoldDB" id="A0A2I7N8D5"/>
<evidence type="ECO:0000256" key="2">
    <source>
        <dbReference type="SAM" id="SignalP"/>
    </source>
</evidence>
<dbReference type="Pfam" id="PF16747">
    <property type="entry name" value="Adhesin_E"/>
    <property type="match status" value="1"/>
</dbReference>
<accession>A0A2I7N8D5</accession>
<evidence type="ECO:0000313" key="5">
    <source>
        <dbReference type="Proteomes" id="UP000236655"/>
    </source>
</evidence>
<organism evidence="4 5">
    <name type="scientific">Aquella oligotrophica</name>
    <dbReference type="NCBI Taxonomy" id="2067065"/>
    <lineage>
        <taxon>Bacteria</taxon>
        <taxon>Pseudomonadati</taxon>
        <taxon>Pseudomonadota</taxon>
        <taxon>Betaproteobacteria</taxon>
        <taxon>Neisseriales</taxon>
        <taxon>Neisseriaceae</taxon>
        <taxon>Aquella</taxon>
    </lineage>
</organism>
<reference evidence="5" key="1">
    <citation type="submission" date="2017-11" db="EMBL/GenBank/DDBJ databases">
        <authorList>
            <person name="Chan K.G."/>
            <person name="Lee L.S."/>
        </authorList>
    </citation>
    <scope>NUCLEOTIDE SEQUENCE [LARGE SCALE GENOMIC DNA]</scope>
    <source>
        <strain evidence="5">DSM 100970</strain>
    </source>
</reference>
<dbReference type="RefSeq" id="WP_102952011.1">
    <property type="nucleotide sequence ID" value="NZ_CP024847.1"/>
</dbReference>
<gene>
    <name evidence="4" type="ORF">CUN60_10580</name>
</gene>
<evidence type="ECO:0000259" key="3">
    <source>
        <dbReference type="Pfam" id="PF16747"/>
    </source>
</evidence>
<feature type="region of interest" description="Disordered" evidence="1">
    <location>
        <begin position="24"/>
        <end position="43"/>
    </location>
</feature>
<name>A0A2I7N8D5_9NEIS</name>